<dbReference type="SUPFAM" id="SSF56935">
    <property type="entry name" value="Porins"/>
    <property type="match status" value="1"/>
</dbReference>
<accession>A0ABU9D9C9</accession>
<dbReference type="Pfam" id="PF07396">
    <property type="entry name" value="Porin_O_P"/>
    <property type="match status" value="1"/>
</dbReference>
<dbReference type="InterPro" id="IPR010870">
    <property type="entry name" value="Porin_O/P"/>
</dbReference>
<dbReference type="Gene3D" id="2.40.160.10">
    <property type="entry name" value="Porin"/>
    <property type="match status" value="1"/>
</dbReference>
<reference evidence="1 2" key="1">
    <citation type="submission" date="2024-04" db="EMBL/GenBank/DDBJ databases">
        <authorList>
            <person name="Abashina T."/>
            <person name="Shaikin A."/>
        </authorList>
    </citation>
    <scope>NUCLEOTIDE SEQUENCE [LARGE SCALE GENOMIC DNA]</scope>
    <source>
        <strain evidence="1 2">AAFK</strain>
    </source>
</reference>
<evidence type="ECO:0000313" key="2">
    <source>
        <dbReference type="Proteomes" id="UP001446205"/>
    </source>
</evidence>
<evidence type="ECO:0000313" key="1">
    <source>
        <dbReference type="EMBL" id="MEK8090130.1"/>
    </source>
</evidence>
<comment type="caution">
    <text evidence="1">The sequence shown here is derived from an EMBL/GenBank/DDBJ whole genome shotgun (WGS) entry which is preliminary data.</text>
</comment>
<dbReference type="RefSeq" id="WP_341371186.1">
    <property type="nucleotide sequence ID" value="NZ_JBBPCO010000009.1"/>
</dbReference>
<sequence>MTFAKWHRQTKTSLARGDVMGGMVKGVLSGTVLAILMAGISAPVQAGGILKIDDDHWISVGAGLRTNFTVAEDAAPSGADYSKDFDVDSVRLYVNGKMHRYIKFTFNTEKAGELSDIRLLDAIAQFEFSDTANIWMGRFLPPTDRANLDGPYYLGTYDYPFVSAYPAILAGRDNGAAFWGQVGKGKFKYQVGAFEGRREGSNQGDNLLYSGRLVLNLWDPEPGYYNSSTYFGAANILAFGASMTYQKDGAGTEANPGNFRGLTLDALMDRKLPGDGVVTLEGAYYDYDLDDVPDPSLVQGDGYLAYAAYMFPQAIGIGKFQPHVRYQKLNPDSGTDHERTDLGVNYVISGHDALISGIYSRDKFAGEEAANIFKLGVQLQY</sequence>
<dbReference type="InterPro" id="IPR023614">
    <property type="entry name" value="Porin_dom_sf"/>
</dbReference>
<name>A0ABU9D9C9_9PROT</name>
<keyword evidence="2" id="KW-1185">Reference proteome</keyword>
<dbReference type="EMBL" id="JBBPCO010000009">
    <property type="protein sequence ID" value="MEK8090130.1"/>
    <property type="molecule type" value="Genomic_DNA"/>
</dbReference>
<gene>
    <name evidence="1" type="ORF">WOB96_10195</name>
</gene>
<proteinExistence type="predicted"/>
<protein>
    <submittedName>
        <fullName evidence="1">Porin</fullName>
    </submittedName>
</protein>
<dbReference type="Proteomes" id="UP001446205">
    <property type="component" value="Unassembled WGS sequence"/>
</dbReference>
<organism evidence="1 2">
    <name type="scientific">Thermithiobacillus plumbiphilus</name>
    <dbReference type="NCBI Taxonomy" id="1729899"/>
    <lineage>
        <taxon>Bacteria</taxon>
        <taxon>Pseudomonadati</taxon>
        <taxon>Pseudomonadota</taxon>
        <taxon>Acidithiobacillia</taxon>
        <taxon>Acidithiobacillales</taxon>
        <taxon>Thermithiobacillaceae</taxon>
        <taxon>Thermithiobacillus</taxon>
    </lineage>
</organism>